<organism evidence="1 2">
    <name type="scientific">Viridothelium virens</name>
    <name type="common">Speckled blister lichen</name>
    <name type="synonym">Trypethelium virens</name>
    <dbReference type="NCBI Taxonomy" id="1048519"/>
    <lineage>
        <taxon>Eukaryota</taxon>
        <taxon>Fungi</taxon>
        <taxon>Dikarya</taxon>
        <taxon>Ascomycota</taxon>
        <taxon>Pezizomycotina</taxon>
        <taxon>Dothideomycetes</taxon>
        <taxon>Dothideomycetes incertae sedis</taxon>
        <taxon>Trypetheliales</taxon>
        <taxon>Trypetheliaceae</taxon>
        <taxon>Viridothelium</taxon>
    </lineage>
</organism>
<reference evidence="1" key="1">
    <citation type="journal article" date="2020" name="Stud. Mycol.">
        <title>101 Dothideomycetes genomes: a test case for predicting lifestyles and emergence of pathogens.</title>
        <authorList>
            <person name="Haridas S."/>
            <person name="Albert R."/>
            <person name="Binder M."/>
            <person name="Bloem J."/>
            <person name="Labutti K."/>
            <person name="Salamov A."/>
            <person name="Andreopoulos B."/>
            <person name="Baker S."/>
            <person name="Barry K."/>
            <person name="Bills G."/>
            <person name="Bluhm B."/>
            <person name="Cannon C."/>
            <person name="Castanera R."/>
            <person name="Culley D."/>
            <person name="Daum C."/>
            <person name="Ezra D."/>
            <person name="Gonzalez J."/>
            <person name="Henrissat B."/>
            <person name="Kuo A."/>
            <person name="Liang C."/>
            <person name="Lipzen A."/>
            <person name="Lutzoni F."/>
            <person name="Magnuson J."/>
            <person name="Mondo S."/>
            <person name="Nolan M."/>
            <person name="Ohm R."/>
            <person name="Pangilinan J."/>
            <person name="Park H.-J."/>
            <person name="Ramirez L."/>
            <person name="Alfaro M."/>
            <person name="Sun H."/>
            <person name="Tritt A."/>
            <person name="Yoshinaga Y."/>
            <person name="Zwiers L.-H."/>
            <person name="Turgeon B."/>
            <person name="Goodwin S."/>
            <person name="Spatafora J."/>
            <person name="Crous P."/>
            <person name="Grigoriev I."/>
        </authorList>
    </citation>
    <scope>NUCLEOTIDE SEQUENCE</scope>
    <source>
        <strain evidence="1">Tuck. ex Michener</strain>
    </source>
</reference>
<dbReference type="EMBL" id="ML991790">
    <property type="protein sequence ID" value="KAF2235658.1"/>
    <property type="molecule type" value="Genomic_DNA"/>
</dbReference>
<evidence type="ECO:0000313" key="1">
    <source>
        <dbReference type="EMBL" id="KAF2235658.1"/>
    </source>
</evidence>
<dbReference type="Proteomes" id="UP000800092">
    <property type="component" value="Unassembled WGS sequence"/>
</dbReference>
<evidence type="ECO:0000313" key="2">
    <source>
        <dbReference type="Proteomes" id="UP000800092"/>
    </source>
</evidence>
<keyword evidence="2" id="KW-1185">Reference proteome</keyword>
<name>A0A6A6HCU5_VIRVR</name>
<gene>
    <name evidence="1" type="ORF">EV356DRAFT_500215</name>
</gene>
<sequence length="65" mass="7514">MRDCSAVTHPPSVNWTNGYSRFVPESSHSAGLQQIEKLRRLVWKPERKVHGRFRRNDVNVGEPLS</sequence>
<protein>
    <submittedName>
        <fullName evidence="1">Uncharacterized protein</fullName>
    </submittedName>
</protein>
<dbReference type="AlphaFoldDB" id="A0A6A6HCU5"/>
<accession>A0A6A6HCU5</accession>
<proteinExistence type="predicted"/>